<dbReference type="Proteomes" id="UP000006729">
    <property type="component" value="Chromosome 2"/>
</dbReference>
<gene>
    <name evidence="1" type="ORF">POPTR_002G011650v4</name>
</gene>
<evidence type="ECO:0000313" key="2">
    <source>
        <dbReference type="Proteomes" id="UP000006729"/>
    </source>
</evidence>
<comment type="caution">
    <text evidence="1">The sequence shown here is derived from an EMBL/GenBank/DDBJ whole genome shotgun (WGS) entry which is preliminary data.</text>
</comment>
<proteinExistence type="predicted"/>
<keyword evidence="2" id="KW-1185">Reference proteome</keyword>
<sequence length="63" mass="7087">MKWVQLLAILHGVIHTVKINKTQTHTEARSVAQARLLLDSCFGREFLQMINGAFENQTVGKPP</sequence>
<dbReference type="EMBL" id="CM009291">
    <property type="protein sequence ID" value="KAI9398838.1"/>
    <property type="molecule type" value="Genomic_DNA"/>
</dbReference>
<evidence type="ECO:0000313" key="1">
    <source>
        <dbReference type="EMBL" id="KAI9398838.1"/>
    </source>
</evidence>
<protein>
    <submittedName>
        <fullName evidence="1">Uncharacterized protein</fullName>
    </submittedName>
</protein>
<organism evidence="1 2">
    <name type="scientific">Populus trichocarpa</name>
    <name type="common">Western balsam poplar</name>
    <name type="synonym">Populus balsamifera subsp. trichocarpa</name>
    <dbReference type="NCBI Taxonomy" id="3694"/>
    <lineage>
        <taxon>Eukaryota</taxon>
        <taxon>Viridiplantae</taxon>
        <taxon>Streptophyta</taxon>
        <taxon>Embryophyta</taxon>
        <taxon>Tracheophyta</taxon>
        <taxon>Spermatophyta</taxon>
        <taxon>Magnoliopsida</taxon>
        <taxon>eudicotyledons</taxon>
        <taxon>Gunneridae</taxon>
        <taxon>Pentapetalae</taxon>
        <taxon>rosids</taxon>
        <taxon>fabids</taxon>
        <taxon>Malpighiales</taxon>
        <taxon>Salicaceae</taxon>
        <taxon>Saliceae</taxon>
        <taxon>Populus</taxon>
    </lineage>
</organism>
<accession>A0ACC0TBU0</accession>
<name>A0ACC0TBU0_POPTR</name>
<reference evidence="1 2" key="1">
    <citation type="journal article" date="2006" name="Science">
        <title>The genome of black cottonwood, Populus trichocarpa (Torr. &amp; Gray).</title>
        <authorList>
            <person name="Tuskan G.A."/>
            <person name="Difazio S."/>
            <person name="Jansson S."/>
            <person name="Bohlmann J."/>
            <person name="Grigoriev I."/>
            <person name="Hellsten U."/>
            <person name="Putnam N."/>
            <person name="Ralph S."/>
            <person name="Rombauts S."/>
            <person name="Salamov A."/>
            <person name="Schein J."/>
            <person name="Sterck L."/>
            <person name="Aerts A."/>
            <person name="Bhalerao R.R."/>
            <person name="Bhalerao R.P."/>
            <person name="Blaudez D."/>
            <person name="Boerjan W."/>
            <person name="Brun A."/>
            <person name="Brunner A."/>
            <person name="Busov V."/>
            <person name="Campbell M."/>
            <person name="Carlson J."/>
            <person name="Chalot M."/>
            <person name="Chapman J."/>
            <person name="Chen G.L."/>
            <person name="Cooper D."/>
            <person name="Coutinho P.M."/>
            <person name="Couturier J."/>
            <person name="Covert S."/>
            <person name="Cronk Q."/>
            <person name="Cunningham R."/>
            <person name="Davis J."/>
            <person name="Degroeve S."/>
            <person name="Dejardin A."/>
            <person name="Depamphilis C."/>
            <person name="Detter J."/>
            <person name="Dirks B."/>
            <person name="Dubchak I."/>
            <person name="Duplessis S."/>
            <person name="Ehlting J."/>
            <person name="Ellis B."/>
            <person name="Gendler K."/>
            <person name="Goodstein D."/>
            <person name="Gribskov M."/>
            <person name="Grimwood J."/>
            <person name="Groover A."/>
            <person name="Gunter L."/>
            <person name="Hamberger B."/>
            <person name="Heinze B."/>
            <person name="Helariutta Y."/>
            <person name="Henrissat B."/>
            <person name="Holligan D."/>
            <person name="Holt R."/>
            <person name="Huang W."/>
            <person name="Islam-Faridi N."/>
            <person name="Jones S."/>
            <person name="Jones-Rhoades M."/>
            <person name="Jorgensen R."/>
            <person name="Joshi C."/>
            <person name="Kangasjarvi J."/>
            <person name="Karlsson J."/>
            <person name="Kelleher C."/>
            <person name="Kirkpatrick R."/>
            <person name="Kirst M."/>
            <person name="Kohler A."/>
            <person name="Kalluri U."/>
            <person name="Larimer F."/>
            <person name="Leebens-Mack J."/>
            <person name="Leple J.C."/>
            <person name="Locascio P."/>
            <person name="Lou Y."/>
            <person name="Lucas S."/>
            <person name="Martin F."/>
            <person name="Montanini B."/>
            <person name="Napoli C."/>
            <person name="Nelson D.R."/>
            <person name="Nelson C."/>
            <person name="Nieminen K."/>
            <person name="Nilsson O."/>
            <person name="Pereda V."/>
            <person name="Peter G."/>
            <person name="Philippe R."/>
            <person name="Pilate G."/>
            <person name="Poliakov A."/>
            <person name="Razumovskaya J."/>
            <person name="Richardson P."/>
            <person name="Rinaldi C."/>
            <person name="Ritland K."/>
            <person name="Rouze P."/>
            <person name="Ryaboy D."/>
            <person name="Schmutz J."/>
            <person name="Schrader J."/>
            <person name="Segerman B."/>
            <person name="Shin H."/>
            <person name="Siddiqui A."/>
            <person name="Sterky F."/>
            <person name="Terry A."/>
            <person name="Tsai C.J."/>
            <person name="Uberbacher E."/>
            <person name="Unneberg P."/>
            <person name="Vahala J."/>
            <person name="Wall K."/>
            <person name="Wessler S."/>
            <person name="Yang G."/>
            <person name="Yin T."/>
            <person name="Douglas C."/>
            <person name="Marra M."/>
            <person name="Sandberg G."/>
            <person name="Van de Peer Y."/>
            <person name="Rokhsar D."/>
        </authorList>
    </citation>
    <scope>NUCLEOTIDE SEQUENCE [LARGE SCALE GENOMIC DNA]</scope>
    <source>
        <strain evidence="2">cv. Nisqually</strain>
    </source>
</reference>